<gene>
    <name evidence="4" type="ORF">DAEQUDRAFT_383796</name>
</gene>
<protein>
    <recommendedName>
        <fullName evidence="3">D-isomer specific 2-hydroxyacid dehydrogenase NAD-binding domain-containing protein</fullName>
    </recommendedName>
</protein>
<keyword evidence="5" id="KW-1185">Reference proteome</keyword>
<keyword evidence="2" id="KW-0520">NAD</keyword>
<dbReference type="EMBL" id="KV429074">
    <property type="protein sequence ID" value="KZT67620.1"/>
    <property type="molecule type" value="Genomic_DNA"/>
</dbReference>
<dbReference type="InterPro" id="IPR006140">
    <property type="entry name" value="D-isomer_DH_NAD-bd"/>
</dbReference>
<accession>A0A165P0U3</accession>
<evidence type="ECO:0000313" key="5">
    <source>
        <dbReference type="Proteomes" id="UP000076727"/>
    </source>
</evidence>
<dbReference type="Gene3D" id="3.40.50.720">
    <property type="entry name" value="NAD(P)-binding Rossmann-like Domain"/>
    <property type="match status" value="2"/>
</dbReference>
<dbReference type="PANTHER" id="PTHR43333:SF1">
    <property type="entry name" value="D-ISOMER SPECIFIC 2-HYDROXYACID DEHYDROGENASE NAD-BINDING DOMAIN-CONTAINING PROTEIN"/>
    <property type="match status" value="1"/>
</dbReference>
<proteinExistence type="predicted"/>
<dbReference type="GO" id="GO:0051287">
    <property type="term" value="F:NAD binding"/>
    <property type="evidence" value="ECO:0007669"/>
    <property type="project" value="InterPro"/>
</dbReference>
<evidence type="ECO:0000259" key="3">
    <source>
        <dbReference type="Pfam" id="PF02826"/>
    </source>
</evidence>
<dbReference type="PANTHER" id="PTHR43333">
    <property type="entry name" value="2-HACID_DH_C DOMAIN-CONTAINING PROTEIN"/>
    <property type="match status" value="1"/>
</dbReference>
<feature type="domain" description="D-isomer specific 2-hydroxyacid dehydrogenase NAD-binding" evidence="3">
    <location>
        <begin position="254"/>
        <end position="350"/>
    </location>
</feature>
<dbReference type="Proteomes" id="UP000076727">
    <property type="component" value="Unassembled WGS sequence"/>
</dbReference>
<organism evidence="4 5">
    <name type="scientific">Daedalea quercina L-15889</name>
    <dbReference type="NCBI Taxonomy" id="1314783"/>
    <lineage>
        <taxon>Eukaryota</taxon>
        <taxon>Fungi</taxon>
        <taxon>Dikarya</taxon>
        <taxon>Basidiomycota</taxon>
        <taxon>Agaricomycotina</taxon>
        <taxon>Agaricomycetes</taxon>
        <taxon>Polyporales</taxon>
        <taxon>Fomitopsis</taxon>
    </lineage>
</organism>
<evidence type="ECO:0000256" key="1">
    <source>
        <dbReference type="ARBA" id="ARBA00023002"/>
    </source>
</evidence>
<dbReference type="STRING" id="1314783.A0A165P0U3"/>
<dbReference type="SUPFAM" id="SSF52283">
    <property type="entry name" value="Formate/glycerate dehydrogenase catalytic domain-like"/>
    <property type="match status" value="1"/>
</dbReference>
<dbReference type="OrthoDB" id="298012at2759"/>
<dbReference type="SUPFAM" id="SSF51735">
    <property type="entry name" value="NAD(P)-binding Rossmann-fold domains"/>
    <property type="match status" value="1"/>
</dbReference>
<dbReference type="GO" id="GO:0016491">
    <property type="term" value="F:oxidoreductase activity"/>
    <property type="evidence" value="ECO:0007669"/>
    <property type="project" value="UniProtKB-KW"/>
</dbReference>
<dbReference type="Pfam" id="PF02826">
    <property type="entry name" value="2-Hacid_dh_C"/>
    <property type="match status" value="2"/>
</dbReference>
<evidence type="ECO:0000313" key="4">
    <source>
        <dbReference type="EMBL" id="KZT67620.1"/>
    </source>
</evidence>
<dbReference type="AlphaFoldDB" id="A0A165P0U3"/>
<keyword evidence="1" id="KW-0560">Oxidoreductase</keyword>
<reference evidence="4 5" key="1">
    <citation type="journal article" date="2016" name="Mol. Biol. Evol.">
        <title>Comparative Genomics of Early-Diverging Mushroom-Forming Fungi Provides Insights into the Origins of Lignocellulose Decay Capabilities.</title>
        <authorList>
            <person name="Nagy L.G."/>
            <person name="Riley R."/>
            <person name="Tritt A."/>
            <person name="Adam C."/>
            <person name="Daum C."/>
            <person name="Floudas D."/>
            <person name="Sun H."/>
            <person name="Yadav J.S."/>
            <person name="Pangilinan J."/>
            <person name="Larsson K.H."/>
            <person name="Matsuura K."/>
            <person name="Barry K."/>
            <person name="Labutti K."/>
            <person name="Kuo R."/>
            <person name="Ohm R.A."/>
            <person name="Bhattacharya S.S."/>
            <person name="Shirouzu T."/>
            <person name="Yoshinaga Y."/>
            <person name="Martin F.M."/>
            <person name="Grigoriev I.V."/>
            <person name="Hibbett D.S."/>
        </authorList>
    </citation>
    <scope>NUCLEOTIDE SEQUENCE [LARGE SCALE GENOMIC DNA]</scope>
    <source>
        <strain evidence="4 5">L-15889</strain>
    </source>
</reference>
<dbReference type="InterPro" id="IPR036291">
    <property type="entry name" value="NAD(P)-bd_dom_sf"/>
</dbReference>
<sequence>MSSFIHSVRSAAQTLAGAWRTQPESGSALSSQLMVSSSKDTRFEHILVLNVPFPDAHRALLDKHAKSITHIPNPRETPVPDAEYRKATAIYGSPVGLKRWEQVPNLKFVQLDSAGADGVVREKMWHEEGAERVVMATVAGVHMAPISQYFIMTTLALFHHLQEQILVSQVDKRWGKDAEFGGRLFVQELKDKIVGVLGYGHIGRECARLSAAFGAKVLAATSDGQKKPQAGYVEEGMGDPDGSIPEGWFSTKDETSFREFLSKSDVLLLALPSTGATHHILSSTTLSHLPAHAIVVNIGRGDVIDTQALLKALDDKKLAGAALDVVEEEPLPDGHPLFGRKNVLLTPHLSGRTTMYFERGIQICAENLRRLREGEEVWNQVDFKRGY</sequence>
<evidence type="ECO:0000256" key="2">
    <source>
        <dbReference type="ARBA" id="ARBA00023027"/>
    </source>
</evidence>
<name>A0A165P0U3_9APHY</name>
<feature type="domain" description="D-isomer specific 2-hydroxyacid dehydrogenase NAD-binding" evidence="3">
    <location>
        <begin position="165"/>
        <end position="227"/>
    </location>
</feature>